<organism evidence="2 3">
    <name type="scientific">Sciurus carolinensis</name>
    <name type="common">Eastern gray squirrel</name>
    <dbReference type="NCBI Taxonomy" id="30640"/>
    <lineage>
        <taxon>Eukaryota</taxon>
        <taxon>Metazoa</taxon>
        <taxon>Chordata</taxon>
        <taxon>Craniata</taxon>
        <taxon>Vertebrata</taxon>
        <taxon>Euteleostomi</taxon>
        <taxon>Mammalia</taxon>
        <taxon>Eutheria</taxon>
        <taxon>Euarchontoglires</taxon>
        <taxon>Glires</taxon>
        <taxon>Rodentia</taxon>
        <taxon>Sciuromorpha</taxon>
        <taxon>Sciuridae</taxon>
        <taxon>Sciurinae</taxon>
        <taxon>Sciurini</taxon>
        <taxon>Sciurus</taxon>
    </lineage>
</organism>
<gene>
    <name evidence="2" type="ORF">SUZIE_106135</name>
</gene>
<evidence type="ECO:0000313" key="2">
    <source>
        <dbReference type="EMBL" id="MBZ3870079.1"/>
    </source>
</evidence>
<comment type="caution">
    <text evidence="2">The sequence shown here is derived from an EMBL/GenBank/DDBJ whole genome shotgun (WGS) entry which is preliminary data.</text>
</comment>
<dbReference type="EMBL" id="JAATJV010144000">
    <property type="protein sequence ID" value="MBZ3870079.1"/>
    <property type="molecule type" value="Genomic_DNA"/>
</dbReference>
<name>A0AA41MDU1_SCICA</name>
<keyword evidence="3" id="KW-1185">Reference proteome</keyword>
<evidence type="ECO:0000313" key="3">
    <source>
        <dbReference type="Proteomes" id="UP001166674"/>
    </source>
</evidence>
<protein>
    <submittedName>
        <fullName evidence="2">Nuclear distribution protein nudE-like protein 1</fullName>
    </submittedName>
</protein>
<dbReference type="AlphaFoldDB" id="A0AA41MDU1"/>
<accession>A0AA41MDU1</accession>
<reference evidence="2" key="1">
    <citation type="submission" date="2020-03" db="EMBL/GenBank/DDBJ databases">
        <title>Studies in the Genomics of Life Span.</title>
        <authorList>
            <person name="Glass D."/>
        </authorList>
    </citation>
    <scope>NUCLEOTIDE SEQUENCE</scope>
    <source>
        <strain evidence="2">SUZIE</strain>
        <tissue evidence="2">Muscle</tissue>
    </source>
</reference>
<feature type="compositionally biased region" description="Low complexity" evidence="1">
    <location>
        <begin position="53"/>
        <end position="62"/>
    </location>
</feature>
<feature type="compositionally biased region" description="Pro residues" evidence="1">
    <location>
        <begin position="63"/>
        <end position="72"/>
    </location>
</feature>
<dbReference type="Proteomes" id="UP001166674">
    <property type="component" value="Unassembled WGS sequence"/>
</dbReference>
<feature type="compositionally biased region" description="Basic and acidic residues" evidence="1">
    <location>
        <begin position="198"/>
        <end position="207"/>
    </location>
</feature>
<evidence type="ECO:0000256" key="1">
    <source>
        <dbReference type="SAM" id="MobiDB-lite"/>
    </source>
</evidence>
<feature type="region of interest" description="Disordered" evidence="1">
    <location>
        <begin position="186"/>
        <end position="210"/>
    </location>
</feature>
<sequence>MAVSNTAANDARRSFLWAQLPVNLLLLTPLMLMPRGLYSGAATRTAAPTQRSPEGLPLGQQQLPPPLTPPPAVNTTDPLQLLPPTTAITASTMLNVLLPGRLQDTTVEATVSVPSILIAYLGSSSGLNTRGTFKYGLDSSNSGTLPLLSAAGISALNIVGDLLQEVAAQESKLTSCGNFVYDQSPKPTGDPVWGQGSKNRDGRDRRTSGSCLPSVDKGVGKCLELGTLPSQFFFLFEAAHPGGG</sequence>
<feature type="region of interest" description="Disordered" evidence="1">
    <location>
        <begin position="43"/>
        <end position="77"/>
    </location>
</feature>
<proteinExistence type="predicted"/>